<gene>
    <name evidence="2" type="ORF">BOO71_0011902</name>
</gene>
<evidence type="ECO:0000313" key="3">
    <source>
        <dbReference type="Proteomes" id="UP000186607"/>
    </source>
</evidence>
<name>A0A1U7NU20_9DEIO</name>
<organism evidence="2 3">
    <name type="scientific">Deinococcus marmoris</name>
    <dbReference type="NCBI Taxonomy" id="249408"/>
    <lineage>
        <taxon>Bacteria</taxon>
        <taxon>Thermotogati</taxon>
        <taxon>Deinococcota</taxon>
        <taxon>Deinococci</taxon>
        <taxon>Deinococcales</taxon>
        <taxon>Deinococcaceae</taxon>
        <taxon>Deinococcus</taxon>
    </lineage>
</organism>
<reference evidence="2 3" key="1">
    <citation type="submission" date="2017-01" db="EMBL/GenBank/DDBJ databases">
        <title>Genome Analysis of Deinococcus marmoris KOPRI26562.</title>
        <authorList>
            <person name="Kim J.H."/>
            <person name="Oh H.-M."/>
        </authorList>
    </citation>
    <scope>NUCLEOTIDE SEQUENCE [LARGE SCALE GENOMIC DNA]</scope>
    <source>
        <strain evidence="2 3">KOPRI26562</strain>
    </source>
</reference>
<feature type="region of interest" description="Disordered" evidence="1">
    <location>
        <begin position="1"/>
        <end position="29"/>
    </location>
</feature>
<evidence type="ECO:0000256" key="1">
    <source>
        <dbReference type="SAM" id="MobiDB-lite"/>
    </source>
</evidence>
<accession>A0A1U7NU20</accession>
<dbReference type="Proteomes" id="UP000186607">
    <property type="component" value="Unassembled WGS sequence"/>
</dbReference>
<comment type="caution">
    <text evidence="2">The sequence shown here is derived from an EMBL/GenBank/DDBJ whole genome shotgun (WGS) entry which is preliminary data.</text>
</comment>
<dbReference type="AlphaFoldDB" id="A0A1U7NU20"/>
<proteinExistence type="predicted"/>
<dbReference type="EMBL" id="MSTI01000142">
    <property type="protein sequence ID" value="OLV16424.1"/>
    <property type="molecule type" value="Genomic_DNA"/>
</dbReference>
<sequence length="42" mass="4494">MNSHIDLSAVQENKAARSRATLGLQSPHHSQAWSIPLLISGA</sequence>
<dbReference type="STRING" id="249408.BOO71_0011902"/>
<evidence type="ECO:0000313" key="2">
    <source>
        <dbReference type="EMBL" id="OLV16424.1"/>
    </source>
</evidence>
<protein>
    <submittedName>
        <fullName evidence="2">Uncharacterized protein</fullName>
    </submittedName>
</protein>
<keyword evidence="3" id="KW-1185">Reference proteome</keyword>